<gene>
    <name evidence="2" type="ORF">BMI79_09090</name>
</gene>
<dbReference type="InterPro" id="IPR016181">
    <property type="entry name" value="Acyl_CoA_acyltransferase"/>
</dbReference>
<protein>
    <recommendedName>
        <fullName evidence="1">N-acetyltransferase domain-containing protein</fullName>
    </recommendedName>
</protein>
<dbReference type="STRING" id="2034155.BMI79_09090"/>
<dbReference type="Gene3D" id="3.40.630.30">
    <property type="match status" value="1"/>
</dbReference>
<dbReference type="AlphaFoldDB" id="A0A1S8CKZ7"/>
<feature type="domain" description="N-acetyltransferase" evidence="1">
    <location>
        <begin position="16"/>
        <end position="146"/>
    </location>
</feature>
<evidence type="ECO:0000313" key="3">
    <source>
        <dbReference type="Proteomes" id="UP000216021"/>
    </source>
</evidence>
<reference evidence="2 3" key="1">
    <citation type="submission" date="2016-11" db="EMBL/GenBank/DDBJ databases">
        <title>Rahnella oryzae sp. nov., isolated from rice root.</title>
        <authorList>
            <person name="Zhang X.-X."/>
            <person name="Zhang J."/>
        </authorList>
    </citation>
    <scope>NUCLEOTIDE SEQUENCE [LARGE SCALE GENOMIC DNA]</scope>
    <source>
        <strain evidence="2 3">J11-6</strain>
    </source>
</reference>
<dbReference type="RefSeq" id="WP_076941865.1">
    <property type="nucleotide sequence ID" value="NZ_MOXD01000004.1"/>
</dbReference>
<keyword evidence="3" id="KW-1185">Reference proteome</keyword>
<dbReference type="Proteomes" id="UP000216021">
    <property type="component" value="Unassembled WGS sequence"/>
</dbReference>
<comment type="caution">
    <text evidence="2">The sequence shown here is derived from an EMBL/GenBank/DDBJ whole genome shotgun (WGS) entry which is preliminary data.</text>
</comment>
<dbReference type="EMBL" id="MOXD01000004">
    <property type="protein sequence ID" value="OMQ23661.1"/>
    <property type="molecule type" value="Genomic_DNA"/>
</dbReference>
<dbReference type="SUPFAM" id="SSF55729">
    <property type="entry name" value="Acyl-CoA N-acyltransferases (Nat)"/>
    <property type="match status" value="1"/>
</dbReference>
<proteinExistence type="predicted"/>
<dbReference type="InterPro" id="IPR000182">
    <property type="entry name" value="GNAT_dom"/>
</dbReference>
<dbReference type="GO" id="GO:0016747">
    <property type="term" value="F:acyltransferase activity, transferring groups other than amino-acyl groups"/>
    <property type="evidence" value="ECO:0007669"/>
    <property type="project" value="InterPro"/>
</dbReference>
<evidence type="ECO:0000313" key="2">
    <source>
        <dbReference type="EMBL" id="OMQ23661.1"/>
    </source>
</evidence>
<name>A0A1S8CKZ7_9GAMM</name>
<accession>A0A1S8CKZ7</accession>
<organism evidence="2 3">
    <name type="scientific">Serratia oryzae</name>
    <dbReference type="NCBI Taxonomy" id="2034155"/>
    <lineage>
        <taxon>Bacteria</taxon>
        <taxon>Pseudomonadati</taxon>
        <taxon>Pseudomonadota</taxon>
        <taxon>Gammaproteobacteria</taxon>
        <taxon>Enterobacterales</taxon>
        <taxon>Yersiniaceae</taxon>
        <taxon>Serratia</taxon>
    </lineage>
</organism>
<dbReference type="Pfam" id="PF13302">
    <property type="entry name" value="Acetyltransf_3"/>
    <property type="match status" value="1"/>
</dbReference>
<evidence type="ECO:0000259" key="1">
    <source>
        <dbReference type="Pfam" id="PF13302"/>
    </source>
</evidence>
<sequence length="178" mass="20478">MSNPYKECPTYETSNFIIRLISENDAEGLLKCYSDVTSRSLFNSDRCMGGFNFNTIEEMKDAIIGWLGCYEREEFIRYSIVNRDTGLAVGTIEMFATVNDYKVSSGILRLDISSEYETEMYLTEVFAVCSKHFFDTFSVEEIVTKAIPVAEVRINSLLELGFTKYESPDREHYYVLSK</sequence>
<dbReference type="OrthoDB" id="359038at2"/>